<keyword evidence="1" id="KW-1133">Transmembrane helix</keyword>
<organism evidence="3 4">
    <name type="scientific">Trichomonas vaginalis (strain ATCC PRA-98 / G3)</name>
    <dbReference type="NCBI Taxonomy" id="412133"/>
    <lineage>
        <taxon>Eukaryota</taxon>
        <taxon>Metamonada</taxon>
        <taxon>Parabasalia</taxon>
        <taxon>Trichomonadida</taxon>
        <taxon>Trichomonadidae</taxon>
        <taxon>Trichomonas</taxon>
    </lineage>
</organism>
<dbReference type="GO" id="GO:0055088">
    <property type="term" value="P:lipid homeostasis"/>
    <property type="evidence" value="ECO:0007669"/>
    <property type="project" value="InterPro"/>
</dbReference>
<feature type="domain" description="Brl1/Brr6" evidence="2">
    <location>
        <begin position="45"/>
        <end position="165"/>
    </location>
</feature>
<evidence type="ECO:0000256" key="1">
    <source>
        <dbReference type="SAM" id="Phobius"/>
    </source>
</evidence>
<reference evidence="3" key="1">
    <citation type="submission" date="2006-10" db="EMBL/GenBank/DDBJ databases">
        <authorList>
            <person name="Amadeo P."/>
            <person name="Zhao Q."/>
            <person name="Wortman J."/>
            <person name="Fraser-Liggett C."/>
            <person name="Carlton J."/>
        </authorList>
    </citation>
    <scope>NUCLEOTIDE SEQUENCE</scope>
    <source>
        <strain evidence="3">G3</strain>
    </source>
</reference>
<dbReference type="Pfam" id="PF10104">
    <property type="entry name" value="Brr6_like_C_C"/>
    <property type="match status" value="1"/>
</dbReference>
<sequence>MTLDLPRYNEREVSRQLAQFLSNPVSICQKYEPSKWEKCKKVENFISITSRVFMVIIFLSCTISLLTSIPYEIANRVTALDEFHENIREQCIRDYMENQCNTTQVPDLIAYCQQKWNCIHEPFVSSTHCGIFQYILDIRNAFFSQLTVRSSALLGMTLAFFIFFSLKRTNLL</sequence>
<dbReference type="GO" id="GO:0031965">
    <property type="term" value="C:nuclear membrane"/>
    <property type="evidence" value="ECO:0007669"/>
    <property type="project" value="InterPro"/>
</dbReference>
<dbReference type="Proteomes" id="UP000001542">
    <property type="component" value="Unassembled WGS sequence"/>
</dbReference>
<proteinExistence type="predicted"/>
<dbReference type="KEGG" id="tva:4743855"/>
<protein>
    <recommendedName>
        <fullName evidence="2">Brl1/Brr6 domain-containing protein</fullName>
    </recommendedName>
</protein>
<keyword evidence="1" id="KW-0812">Transmembrane</keyword>
<feature type="transmembrane region" description="Helical" evidence="1">
    <location>
        <begin position="146"/>
        <end position="166"/>
    </location>
</feature>
<dbReference type="AlphaFoldDB" id="A2G9F5"/>
<dbReference type="EMBL" id="DS114707">
    <property type="protein sequence ID" value="EAX86212.1"/>
    <property type="molecule type" value="Genomic_DNA"/>
</dbReference>
<evidence type="ECO:0000313" key="4">
    <source>
        <dbReference type="Proteomes" id="UP000001542"/>
    </source>
</evidence>
<evidence type="ECO:0000313" key="3">
    <source>
        <dbReference type="EMBL" id="EAX86212.1"/>
    </source>
</evidence>
<dbReference type="VEuPathDB" id="TrichDB:TVAGG3_0050260"/>
<keyword evidence="4" id="KW-1185">Reference proteome</keyword>
<keyword evidence="1" id="KW-0472">Membrane</keyword>
<accession>A2G9F5</accession>
<dbReference type="SMR" id="A2G9F5"/>
<dbReference type="RefSeq" id="XP_001299142.1">
    <property type="nucleotide sequence ID" value="XM_001299141.1"/>
</dbReference>
<reference evidence="3" key="2">
    <citation type="journal article" date="2007" name="Science">
        <title>Draft genome sequence of the sexually transmitted pathogen Trichomonas vaginalis.</title>
        <authorList>
            <person name="Carlton J.M."/>
            <person name="Hirt R.P."/>
            <person name="Silva J.C."/>
            <person name="Delcher A.L."/>
            <person name="Schatz M."/>
            <person name="Zhao Q."/>
            <person name="Wortman J.R."/>
            <person name="Bidwell S.L."/>
            <person name="Alsmark U.C.M."/>
            <person name="Besteiro S."/>
            <person name="Sicheritz-Ponten T."/>
            <person name="Noel C.J."/>
            <person name="Dacks J.B."/>
            <person name="Foster P.G."/>
            <person name="Simillion C."/>
            <person name="Van de Peer Y."/>
            <person name="Miranda-Saavedra D."/>
            <person name="Barton G.J."/>
            <person name="Westrop G.D."/>
            <person name="Mueller S."/>
            <person name="Dessi D."/>
            <person name="Fiori P.L."/>
            <person name="Ren Q."/>
            <person name="Paulsen I."/>
            <person name="Zhang H."/>
            <person name="Bastida-Corcuera F.D."/>
            <person name="Simoes-Barbosa A."/>
            <person name="Brown M.T."/>
            <person name="Hayes R.D."/>
            <person name="Mukherjee M."/>
            <person name="Okumura C.Y."/>
            <person name="Schneider R."/>
            <person name="Smith A.J."/>
            <person name="Vanacova S."/>
            <person name="Villalvazo M."/>
            <person name="Haas B.J."/>
            <person name="Pertea M."/>
            <person name="Feldblyum T.V."/>
            <person name="Utterback T.R."/>
            <person name="Shu C.L."/>
            <person name="Osoegawa K."/>
            <person name="de Jong P.J."/>
            <person name="Hrdy I."/>
            <person name="Horvathova L."/>
            <person name="Zubacova Z."/>
            <person name="Dolezal P."/>
            <person name="Malik S.B."/>
            <person name="Logsdon J.M. Jr."/>
            <person name="Henze K."/>
            <person name="Gupta A."/>
            <person name="Wang C.C."/>
            <person name="Dunne R.L."/>
            <person name="Upcroft J.A."/>
            <person name="Upcroft P."/>
            <person name="White O."/>
            <person name="Salzberg S.L."/>
            <person name="Tang P."/>
            <person name="Chiu C.-H."/>
            <person name="Lee Y.-S."/>
            <person name="Embley T.M."/>
            <person name="Coombs G.H."/>
            <person name="Mottram J.C."/>
            <person name="Tachezy J."/>
            <person name="Fraser-Liggett C.M."/>
            <person name="Johnson P.J."/>
        </authorList>
    </citation>
    <scope>NUCLEOTIDE SEQUENCE [LARGE SCALE GENOMIC DNA]</scope>
    <source>
        <strain evidence="3">G3</strain>
    </source>
</reference>
<gene>
    <name evidence="3" type="ORF">TVAG_037390</name>
</gene>
<name>A2G9F5_TRIV3</name>
<evidence type="ECO:0000259" key="2">
    <source>
        <dbReference type="Pfam" id="PF10104"/>
    </source>
</evidence>
<feature type="transmembrane region" description="Helical" evidence="1">
    <location>
        <begin position="45"/>
        <end position="66"/>
    </location>
</feature>
<dbReference type="VEuPathDB" id="TrichDB:TVAG_037390"/>
<dbReference type="InParanoid" id="A2G9F5"/>
<dbReference type="InterPro" id="IPR018767">
    <property type="entry name" value="Brl1/Brr6_dom"/>
</dbReference>